<dbReference type="SUPFAM" id="SSF53098">
    <property type="entry name" value="Ribonuclease H-like"/>
    <property type="match status" value="1"/>
</dbReference>
<evidence type="ECO:0000256" key="1">
    <source>
        <dbReference type="PIRNR" id="PIRNR037839"/>
    </source>
</evidence>
<dbReference type="Gene3D" id="3.30.420.10">
    <property type="entry name" value="Ribonuclease H-like superfamily/Ribonuclease H"/>
    <property type="match status" value="1"/>
</dbReference>
<comment type="caution">
    <text evidence="4">The sequence shown here is derived from an EMBL/GenBank/DDBJ whole genome shotgun (WGS) entry which is preliminary data.</text>
</comment>
<dbReference type="EC" id="3.1.26.4" evidence="1"/>
<comment type="similarity">
    <text evidence="1">Belongs to the RNase H family.</text>
</comment>
<dbReference type="SUPFAM" id="SSF55658">
    <property type="entry name" value="L9 N-domain-like"/>
    <property type="match status" value="1"/>
</dbReference>
<accession>A0ABY1PNU8</accession>
<dbReference type="InterPro" id="IPR012337">
    <property type="entry name" value="RNaseH-like_sf"/>
</dbReference>
<gene>
    <name evidence="4" type="ORF">SAMN06265222_101414</name>
</gene>
<comment type="catalytic activity">
    <reaction evidence="1">
        <text>Endonucleolytic cleavage to 5'-phosphomonoester.</text>
        <dbReference type="EC" id="3.1.26.4"/>
    </reaction>
</comment>
<keyword evidence="5" id="KW-1185">Reference proteome</keyword>
<keyword evidence="1" id="KW-0378">Hydrolase</keyword>
<evidence type="ECO:0000313" key="5">
    <source>
        <dbReference type="Proteomes" id="UP001158067"/>
    </source>
</evidence>
<dbReference type="InterPro" id="IPR009027">
    <property type="entry name" value="Ribosomal_bL9/RNase_H1_N"/>
</dbReference>
<keyword evidence="1" id="KW-0479">Metal-binding</keyword>
<keyword evidence="1" id="KW-0963">Cytoplasm</keyword>
<comment type="function">
    <text evidence="1">Endonuclease that specifically degrades the RNA of RNA-DNA hybrids.</text>
</comment>
<comment type="subcellular location">
    <subcellularLocation>
        <location evidence="1">Cytoplasm</location>
    </subcellularLocation>
</comment>
<dbReference type="InterPro" id="IPR017290">
    <property type="entry name" value="RNase_H_bac"/>
</dbReference>
<dbReference type="EMBL" id="FXUG01000001">
    <property type="protein sequence ID" value="SMP40217.1"/>
    <property type="molecule type" value="Genomic_DNA"/>
</dbReference>
<keyword evidence="1" id="KW-0540">Nuclease</keyword>
<feature type="region of interest" description="Disordered" evidence="2">
    <location>
        <begin position="51"/>
        <end position="77"/>
    </location>
</feature>
<dbReference type="Pfam" id="PF01693">
    <property type="entry name" value="Cauli_VI"/>
    <property type="match status" value="1"/>
</dbReference>
<evidence type="ECO:0000313" key="4">
    <source>
        <dbReference type="EMBL" id="SMP40217.1"/>
    </source>
</evidence>
<reference evidence="4 5" key="1">
    <citation type="submission" date="2017-05" db="EMBL/GenBank/DDBJ databases">
        <authorList>
            <person name="Varghese N."/>
            <person name="Submissions S."/>
        </authorList>
    </citation>
    <scope>NUCLEOTIDE SEQUENCE [LARGE SCALE GENOMIC DNA]</scope>
    <source>
        <strain evidence="4 5">DSM 25457</strain>
    </source>
</reference>
<dbReference type="RefSeq" id="WP_283430651.1">
    <property type="nucleotide sequence ID" value="NZ_FXUG01000001.1"/>
</dbReference>
<keyword evidence="1" id="KW-0460">Magnesium</keyword>
<dbReference type="InterPro" id="IPR002156">
    <property type="entry name" value="RNaseH_domain"/>
</dbReference>
<dbReference type="PIRSF" id="PIRSF037839">
    <property type="entry name" value="Ribonuclease_H"/>
    <property type="match status" value="1"/>
</dbReference>
<name>A0ABY1PNU8_9BACT</name>
<dbReference type="PROSITE" id="PS50879">
    <property type="entry name" value="RNASE_H_1"/>
    <property type="match status" value="1"/>
</dbReference>
<evidence type="ECO:0000256" key="2">
    <source>
        <dbReference type="SAM" id="MobiDB-lite"/>
    </source>
</evidence>
<protein>
    <recommendedName>
        <fullName evidence="1">Ribonuclease H</fullName>
        <ecNumber evidence="1">3.1.26.4</ecNumber>
    </recommendedName>
</protein>
<dbReference type="Gene3D" id="3.40.970.10">
    <property type="entry name" value="Ribonuclease H1, N-terminal domain"/>
    <property type="match status" value="1"/>
</dbReference>
<sequence>MAKKPKFYVVWQGRRPGVYSTWDQCQTEINGFAGAKYKSFASRSEAEKAYKQDADDHWGKGGSGKKSKSTPKVDREDLPGMGVDMSAWAVDAACKGNPGELEYQGVDLQSNTDLFHMGPYPEGTVNIGEFLAIVHALALLHGGEQFDTPIYSDSRIGMSWVKQGVCKTKLPRTGNNRKLFNLVDRAERWLAEHGVRNPVLKWETKRWGEIPADFGRK</sequence>
<dbReference type="Proteomes" id="UP001158067">
    <property type="component" value="Unassembled WGS sequence"/>
</dbReference>
<evidence type="ECO:0000259" key="3">
    <source>
        <dbReference type="PROSITE" id="PS50879"/>
    </source>
</evidence>
<dbReference type="InterPro" id="IPR037056">
    <property type="entry name" value="RNase_H1_N_sf"/>
</dbReference>
<keyword evidence="1" id="KW-0255">Endonuclease</keyword>
<feature type="domain" description="RNase H type-1" evidence="3">
    <location>
        <begin position="82"/>
        <end position="217"/>
    </location>
</feature>
<organism evidence="4 5">
    <name type="scientific">Neorhodopirellula lusitana</name>
    <dbReference type="NCBI Taxonomy" id="445327"/>
    <lineage>
        <taxon>Bacteria</taxon>
        <taxon>Pseudomonadati</taxon>
        <taxon>Planctomycetota</taxon>
        <taxon>Planctomycetia</taxon>
        <taxon>Pirellulales</taxon>
        <taxon>Pirellulaceae</taxon>
        <taxon>Neorhodopirellula</taxon>
    </lineage>
</organism>
<proteinExistence type="inferred from homology"/>
<dbReference type="InterPro" id="IPR011320">
    <property type="entry name" value="RNase_H1_N"/>
</dbReference>
<dbReference type="InterPro" id="IPR036397">
    <property type="entry name" value="RNaseH_sf"/>
</dbReference>